<dbReference type="EMBL" id="JAJFAT010000015">
    <property type="protein sequence ID" value="MCC3145667.1"/>
    <property type="molecule type" value="Genomic_DNA"/>
</dbReference>
<protein>
    <recommendedName>
        <fullName evidence="4">O-antigen polymerase</fullName>
    </recommendedName>
</protein>
<evidence type="ECO:0000313" key="2">
    <source>
        <dbReference type="EMBL" id="MCC3145667.1"/>
    </source>
</evidence>
<dbReference type="AlphaFoldDB" id="A0AAW4X1J1"/>
<reference evidence="2 3" key="1">
    <citation type="submission" date="2021-10" db="EMBL/GenBank/DDBJ databases">
        <authorList>
            <person name="Grouzdev D.S."/>
            <person name="Pantiukh K.S."/>
            <person name="Krutkina M.S."/>
        </authorList>
    </citation>
    <scope>NUCLEOTIDE SEQUENCE [LARGE SCALE GENOMIC DNA]</scope>
    <source>
        <strain evidence="2 3">Z-7514</strain>
    </source>
</reference>
<feature type="transmembrane region" description="Helical" evidence="1">
    <location>
        <begin position="5"/>
        <end position="22"/>
    </location>
</feature>
<dbReference type="Proteomes" id="UP001199296">
    <property type="component" value="Unassembled WGS sequence"/>
</dbReference>
<feature type="transmembrane region" description="Helical" evidence="1">
    <location>
        <begin position="154"/>
        <end position="172"/>
    </location>
</feature>
<evidence type="ECO:0000256" key="1">
    <source>
        <dbReference type="SAM" id="Phobius"/>
    </source>
</evidence>
<sequence length="181" mass="20443">MLISLSSGAILGGLFLIIIAFVDNKKSFISIALILIILISGLYYFNIGPSQNVFDRVYRRISTVGQSDDDNLAGRGYDRFIVHPEYVFLGAGERPGRDFDVTLGSEFHSGWGVILFSYGLPGFFMVALFFIFIFQEVGLKSFSYLIPTAFYGLTHQHLRFTLFWLLIAFILTTKIDINEVK</sequence>
<accession>A0AAW4X1J1</accession>
<evidence type="ECO:0000313" key="3">
    <source>
        <dbReference type="Proteomes" id="UP001199296"/>
    </source>
</evidence>
<evidence type="ECO:0008006" key="4">
    <source>
        <dbReference type="Google" id="ProtNLM"/>
    </source>
</evidence>
<keyword evidence="3" id="KW-1185">Reference proteome</keyword>
<feature type="transmembrane region" description="Helical" evidence="1">
    <location>
        <begin position="28"/>
        <end position="46"/>
    </location>
</feature>
<keyword evidence="1" id="KW-0812">Transmembrane</keyword>
<proteinExistence type="predicted"/>
<name>A0AAW4X1J1_9FIRM</name>
<comment type="caution">
    <text evidence="2">The sequence shown here is derived from an EMBL/GenBank/DDBJ whole genome shotgun (WGS) entry which is preliminary data.</text>
</comment>
<keyword evidence="1" id="KW-1133">Transmembrane helix</keyword>
<keyword evidence="1" id="KW-0472">Membrane</keyword>
<feature type="transmembrane region" description="Helical" evidence="1">
    <location>
        <begin position="113"/>
        <end position="134"/>
    </location>
</feature>
<gene>
    <name evidence="2" type="ORF">LJ207_10065</name>
</gene>
<organism evidence="2 3">
    <name type="scientific">Halanaerobium polyolivorans</name>
    <dbReference type="NCBI Taxonomy" id="2886943"/>
    <lineage>
        <taxon>Bacteria</taxon>
        <taxon>Bacillati</taxon>
        <taxon>Bacillota</taxon>
        <taxon>Clostridia</taxon>
        <taxon>Halanaerobiales</taxon>
        <taxon>Halanaerobiaceae</taxon>
        <taxon>Halanaerobium</taxon>
    </lineage>
</organism>
<dbReference type="RefSeq" id="WP_229346368.1">
    <property type="nucleotide sequence ID" value="NZ_JAJFAT010000015.1"/>
</dbReference>